<dbReference type="Pfam" id="PF01882">
    <property type="entry name" value="DUF58"/>
    <property type="match status" value="1"/>
</dbReference>
<proteinExistence type="predicted"/>
<dbReference type="InterPro" id="IPR002881">
    <property type="entry name" value="DUF58"/>
</dbReference>
<keyword evidence="1" id="KW-1133">Transmembrane helix</keyword>
<reference evidence="3" key="1">
    <citation type="submission" date="2022-11" db="EMBL/GenBank/DDBJ databases">
        <title>Refractory cell wall polysaccharides provide important carbon source for microbial heterotrophs in the hadal ocean.</title>
        <authorList>
            <person name="Zhu X."/>
        </authorList>
    </citation>
    <scope>NUCLEOTIDE SEQUENCE</scope>
    <source>
        <strain evidence="3">MTRN7</strain>
    </source>
</reference>
<dbReference type="RefSeq" id="WP_270005305.1">
    <property type="nucleotide sequence ID" value="NZ_JAPFGC010000002.1"/>
</dbReference>
<keyword evidence="4" id="KW-1185">Reference proteome</keyword>
<feature type="transmembrane region" description="Helical" evidence="1">
    <location>
        <begin position="12"/>
        <end position="30"/>
    </location>
</feature>
<evidence type="ECO:0000313" key="4">
    <source>
        <dbReference type="Proteomes" id="UP001149142"/>
    </source>
</evidence>
<evidence type="ECO:0000256" key="1">
    <source>
        <dbReference type="SAM" id="Phobius"/>
    </source>
</evidence>
<gene>
    <name evidence="3" type="ORF">OOZ35_06040</name>
</gene>
<dbReference type="Proteomes" id="UP001149142">
    <property type="component" value="Unassembled WGS sequence"/>
</dbReference>
<dbReference type="PANTHER" id="PTHR33608:SF3">
    <property type="entry name" value="SLR2013 PROTEIN"/>
    <property type="match status" value="1"/>
</dbReference>
<comment type="caution">
    <text evidence="3">The sequence shown here is derived from an EMBL/GenBank/DDBJ whole genome shotgun (WGS) entry which is preliminary data.</text>
</comment>
<organism evidence="3 4">
    <name type="scientific">Mesoflavibacter profundi</name>
    <dbReference type="NCBI Taxonomy" id="2708110"/>
    <lineage>
        <taxon>Bacteria</taxon>
        <taxon>Pseudomonadati</taxon>
        <taxon>Bacteroidota</taxon>
        <taxon>Flavobacteriia</taxon>
        <taxon>Flavobacteriales</taxon>
        <taxon>Flavobacteriaceae</taxon>
        <taxon>Mesoflavibacter</taxon>
    </lineage>
</organism>
<dbReference type="EMBL" id="JAPFGC010000002">
    <property type="protein sequence ID" value="MDA0177053.1"/>
    <property type="molecule type" value="Genomic_DNA"/>
</dbReference>
<protein>
    <submittedName>
        <fullName evidence="3">DUF58 domain-containing protein</fullName>
    </submittedName>
</protein>
<feature type="domain" description="DUF58" evidence="2">
    <location>
        <begin position="204"/>
        <end position="348"/>
    </location>
</feature>
<accession>A0ABT4RZ12</accession>
<evidence type="ECO:0000259" key="2">
    <source>
        <dbReference type="Pfam" id="PF01882"/>
    </source>
</evidence>
<dbReference type="PANTHER" id="PTHR33608">
    <property type="entry name" value="BLL2464 PROTEIN"/>
    <property type="match status" value="1"/>
</dbReference>
<feature type="transmembrane region" description="Helical" evidence="1">
    <location>
        <begin position="36"/>
        <end position="58"/>
    </location>
</feature>
<sequence length="443" mass="51538">MKLIKPFYIQNRFFYACIAIMILYVVSFLFPRLLNIVSLLLLCLVALTVLDTILLFFAKKGINANRNLPEKFSNGDQNNIDLTIENFYTFPVNINIIDEIPEQFQVRNFNITRTLKPTSTTKLQYQLRPVERGEYHFGKLNIYATSFFGLIARRFAFSDQQMVPNYPSFIQLKKYNLIAFSNNLLQYGIKKVRRLGHTMEFEQIKDYVLGDDLRTINWKATAKRSSLMVNQFQDEKSQPVYSVIDKGRVMKMPFNQLTLLDYAINASLVISNVALKKHDKAGIFTFSKKVENRVVAQKRTSQMNLILEALYNVNTDFFESDYSRLYADIKRNITHRSLILLYTNFETLDSLNRQLPYLKGIAKSHLLVVIFFKNTELNQFIKTPAQTIQDTYDKVIAEKFAFEKRLIVNELKKYGIASILTTPDNLTLDTINKYLEIKARGLL</sequence>
<keyword evidence="1" id="KW-0472">Membrane</keyword>
<evidence type="ECO:0000313" key="3">
    <source>
        <dbReference type="EMBL" id="MDA0177053.1"/>
    </source>
</evidence>
<name>A0ABT4RZ12_9FLAO</name>
<keyword evidence="1" id="KW-0812">Transmembrane</keyword>